<evidence type="ECO:0000256" key="1">
    <source>
        <dbReference type="SAM" id="Phobius"/>
    </source>
</evidence>
<organism evidence="2 3">
    <name type="scientific">Candidatus Falkowbacteria bacterium RIFOXYD2_FULL_34_120</name>
    <dbReference type="NCBI Taxonomy" id="1798007"/>
    <lineage>
        <taxon>Bacteria</taxon>
        <taxon>Candidatus Falkowiibacteriota</taxon>
    </lineage>
</organism>
<keyword evidence="1" id="KW-1133">Transmembrane helix</keyword>
<comment type="caution">
    <text evidence="2">The sequence shown here is derived from an EMBL/GenBank/DDBJ whole genome shotgun (WGS) entry which is preliminary data.</text>
</comment>
<feature type="transmembrane region" description="Helical" evidence="1">
    <location>
        <begin position="61"/>
        <end position="78"/>
    </location>
</feature>
<proteinExistence type="predicted"/>
<keyword evidence="1" id="KW-0812">Transmembrane</keyword>
<accession>A0A1F5TNV5</accession>
<reference evidence="2 3" key="1">
    <citation type="journal article" date="2016" name="Nat. Commun.">
        <title>Thousands of microbial genomes shed light on interconnected biogeochemical processes in an aquifer system.</title>
        <authorList>
            <person name="Anantharaman K."/>
            <person name="Brown C.T."/>
            <person name="Hug L.A."/>
            <person name="Sharon I."/>
            <person name="Castelle C.J."/>
            <person name="Probst A.J."/>
            <person name="Thomas B.C."/>
            <person name="Singh A."/>
            <person name="Wilkins M.J."/>
            <person name="Karaoz U."/>
            <person name="Brodie E.L."/>
            <person name="Williams K.H."/>
            <person name="Hubbard S.S."/>
            <person name="Banfield J.F."/>
        </authorList>
    </citation>
    <scope>NUCLEOTIDE SEQUENCE [LARGE SCALE GENOMIC DNA]</scope>
</reference>
<name>A0A1F5TNV5_9BACT</name>
<protein>
    <recommendedName>
        <fullName evidence="4">DUF5673 domain-containing protein</fullName>
    </recommendedName>
</protein>
<evidence type="ECO:0000313" key="2">
    <source>
        <dbReference type="EMBL" id="OGF40191.1"/>
    </source>
</evidence>
<dbReference type="AlphaFoldDB" id="A0A1F5TNV5"/>
<dbReference type="EMBL" id="MFGO01000034">
    <property type="protein sequence ID" value="OGF40191.1"/>
    <property type="molecule type" value="Genomic_DNA"/>
</dbReference>
<dbReference type="Proteomes" id="UP000177579">
    <property type="component" value="Unassembled WGS sequence"/>
</dbReference>
<sequence length="174" mass="20272">MQKNTNTSINTNNYANYLGKTLFEWEIDELKIRERTKRWYIVAISFALLMLLFSFMTANFLFAVIIIITSLIIVLTDGKSGEKININITSIGVGVGKGFYEYDELKDFSIVYKPHLNVKNLYFEFKNVLRPRLSISLENMDPLTIRESLLKYLPEDLERTNRPLSEELASLFRL</sequence>
<keyword evidence="1" id="KW-0472">Membrane</keyword>
<evidence type="ECO:0008006" key="4">
    <source>
        <dbReference type="Google" id="ProtNLM"/>
    </source>
</evidence>
<gene>
    <name evidence="2" type="ORF">A2531_01170</name>
</gene>
<evidence type="ECO:0000313" key="3">
    <source>
        <dbReference type="Proteomes" id="UP000177579"/>
    </source>
</evidence>